<feature type="signal peptide" evidence="1">
    <location>
        <begin position="1"/>
        <end position="23"/>
    </location>
</feature>
<keyword evidence="1" id="KW-0732">Signal</keyword>
<gene>
    <name evidence="2" type="ORF">EHQ58_17890</name>
</gene>
<proteinExistence type="predicted"/>
<feature type="chain" id="PRO_5020520156" description="DUF2282 domain-containing protein" evidence="1">
    <location>
        <begin position="24"/>
        <end position="90"/>
    </location>
</feature>
<evidence type="ECO:0000313" key="2">
    <source>
        <dbReference type="EMBL" id="TGL56490.1"/>
    </source>
</evidence>
<dbReference type="AlphaFoldDB" id="A0A4R9JWV8"/>
<sequence length="90" mass="9560">MNKLTISLILLFATIFTTSSLSAKCYGFRDAEIKVCVEGDSNADRKKAGEVCKKVNGSDCGLTTGNSGSCTGPKCYDANGNQNKNIKTNK</sequence>
<dbReference type="OrthoDB" id="346934at2"/>
<accession>A0A4R9JWV8</accession>
<dbReference type="RefSeq" id="WP_135625409.1">
    <property type="nucleotide sequence ID" value="NZ_RQGD01000046.1"/>
</dbReference>
<evidence type="ECO:0008006" key="4">
    <source>
        <dbReference type="Google" id="ProtNLM"/>
    </source>
</evidence>
<organism evidence="2 3">
    <name type="scientific">Leptospira ognonensis</name>
    <dbReference type="NCBI Taxonomy" id="2484945"/>
    <lineage>
        <taxon>Bacteria</taxon>
        <taxon>Pseudomonadati</taxon>
        <taxon>Spirochaetota</taxon>
        <taxon>Spirochaetia</taxon>
        <taxon>Leptospirales</taxon>
        <taxon>Leptospiraceae</taxon>
        <taxon>Leptospira</taxon>
    </lineage>
</organism>
<keyword evidence="3" id="KW-1185">Reference proteome</keyword>
<comment type="caution">
    <text evidence="2">The sequence shown here is derived from an EMBL/GenBank/DDBJ whole genome shotgun (WGS) entry which is preliminary data.</text>
</comment>
<dbReference type="Proteomes" id="UP000297693">
    <property type="component" value="Unassembled WGS sequence"/>
</dbReference>
<name>A0A4R9JWV8_9LEPT</name>
<evidence type="ECO:0000313" key="3">
    <source>
        <dbReference type="Proteomes" id="UP000297693"/>
    </source>
</evidence>
<reference evidence="2" key="1">
    <citation type="journal article" date="2019" name="PLoS Negl. Trop. Dis.">
        <title>Revisiting the worldwide diversity of Leptospira species in the environment.</title>
        <authorList>
            <person name="Vincent A.T."/>
            <person name="Schiettekatte O."/>
            <person name="Bourhy P."/>
            <person name="Veyrier F.J."/>
            <person name="Picardeau M."/>
        </authorList>
    </citation>
    <scope>NUCLEOTIDE SEQUENCE [LARGE SCALE GENOMIC DNA]</scope>
    <source>
        <strain evidence="2">201702476</strain>
    </source>
</reference>
<dbReference type="EMBL" id="RQGD01000046">
    <property type="protein sequence ID" value="TGL56490.1"/>
    <property type="molecule type" value="Genomic_DNA"/>
</dbReference>
<protein>
    <recommendedName>
        <fullName evidence="4">DUF2282 domain-containing protein</fullName>
    </recommendedName>
</protein>
<evidence type="ECO:0000256" key="1">
    <source>
        <dbReference type="SAM" id="SignalP"/>
    </source>
</evidence>